<protein>
    <submittedName>
        <fullName evidence="2">Transglycosylase SLT domain protein</fullName>
    </submittedName>
</protein>
<reference evidence="2" key="1">
    <citation type="journal article" date="2012" name="PLoS ONE">
        <title>Gene sets for utilization of primary and secondary nutrition supplies in the distal gut of endangered iberian lynx.</title>
        <authorList>
            <person name="Alcaide M."/>
            <person name="Messina E."/>
            <person name="Richter M."/>
            <person name="Bargiela R."/>
            <person name="Peplies J."/>
            <person name="Huws S.A."/>
            <person name="Newbold C.J."/>
            <person name="Golyshin P.N."/>
            <person name="Simon M.A."/>
            <person name="Lopez G."/>
            <person name="Yakimov M.M."/>
            <person name="Ferrer M."/>
        </authorList>
    </citation>
    <scope>NUCLEOTIDE SEQUENCE</scope>
</reference>
<evidence type="ECO:0000259" key="1">
    <source>
        <dbReference type="Pfam" id="PF01464"/>
    </source>
</evidence>
<dbReference type="InterPro" id="IPR023346">
    <property type="entry name" value="Lysozyme-like_dom_sf"/>
</dbReference>
<dbReference type="SUPFAM" id="SSF53955">
    <property type="entry name" value="Lysozyme-like"/>
    <property type="match status" value="1"/>
</dbReference>
<feature type="domain" description="Transglycosylase SLT" evidence="1">
    <location>
        <begin position="145"/>
        <end position="189"/>
    </location>
</feature>
<gene>
    <name evidence="2" type="ORF">EVA_18269</name>
</gene>
<name>J9G253_9ZZZZ</name>
<dbReference type="Gene3D" id="3.40.190.10">
    <property type="entry name" value="Periplasmic binding protein-like II"/>
    <property type="match status" value="1"/>
</dbReference>
<sequence length="189" mass="21018">MDPMPYFEYQGRPMGLQYALIAHFAQQHGLRVRVEVGRDEAELLRLLQSGEVDVVCYPVAKKSIEGATLTAAGVKVDSLSTSWVVRSNAPLLKTALDTWYSSGIVVEVTARAQQLWQHRRAVKRKVRAPFISKEKGILSIYDHHFQSAAKAIGWDWRLLAAICYQESGFDPMAESAVGAQGLMQLMPAT</sequence>
<comment type="caution">
    <text evidence="2">The sequence shown here is derived from an EMBL/GenBank/DDBJ whole genome shotgun (WGS) entry which is preliminary data.</text>
</comment>
<dbReference type="PANTHER" id="PTHR37423:SF2">
    <property type="entry name" value="MEMBRANE-BOUND LYTIC MUREIN TRANSGLYCOSYLASE C"/>
    <property type="match status" value="1"/>
</dbReference>
<dbReference type="Gene3D" id="1.10.530.10">
    <property type="match status" value="1"/>
</dbReference>
<dbReference type="Pfam" id="PF01464">
    <property type="entry name" value="SLT"/>
    <property type="match status" value="1"/>
</dbReference>
<evidence type="ECO:0000313" key="2">
    <source>
        <dbReference type="EMBL" id="EJW93624.1"/>
    </source>
</evidence>
<proteinExistence type="predicted"/>
<feature type="non-terminal residue" evidence="2">
    <location>
        <position position="189"/>
    </location>
</feature>
<dbReference type="AlphaFoldDB" id="J9G253"/>
<dbReference type="PANTHER" id="PTHR37423">
    <property type="entry name" value="SOLUBLE LYTIC MUREIN TRANSGLYCOSYLASE-RELATED"/>
    <property type="match status" value="1"/>
</dbReference>
<accession>J9G253</accession>
<organism evidence="2">
    <name type="scientific">gut metagenome</name>
    <dbReference type="NCBI Taxonomy" id="749906"/>
    <lineage>
        <taxon>unclassified sequences</taxon>
        <taxon>metagenomes</taxon>
        <taxon>organismal metagenomes</taxon>
    </lineage>
</organism>
<dbReference type="EMBL" id="AMCI01006869">
    <property type="protein sequence ID" value="EJW93624.1"/>
    <property type="molecule type" value="Genomic_DNA"/>
</dbReference>
<dbReference type="SUPFAM" id="SSF53850">
    <property type="entry name" value="Periplasmic binding protein-like II"/>
    <property type="match status" value="1"/>
</dbReference>
<dbReference type="InterPro" id="IPR008258">
    <property type="entry name" value="Transglycosylase_SLT_dom_1"/>
</dbReference>